<sequence>MTDEILARTRTYRNNIARYNRILRTELTDLERSYIQRRLSEETAALGALASQSIQAKFGCRPSGLGSPSTVP</sequence>
<reference evidence="1 2" key="1">
    <citation type="submission" date="2019-02" db="EMBL/GenBank/DDBJ databases">
        <title>Emended description of the genus Rhodopseudomonas and description of Rhodopseudomonas albus sp. nov., a non-phototrophic, heavy-metal-tolerant bacterium isolated from garden soil.</title>
        <authorList>
            <person name="Bao Z."/>
            <person name="Cao W.W."/>
            <person name="Sato Y."/>
            <person name="Nishizawa T."/>
            <person name="Zhao J."/>
            <person name="Guo Y."/>
            <person name="Ohta H."/>
        </authorList>
    </citation>
    <scope>NUCLEOTIDE SEQUENCE [LARGE SCALE GENOMIC DNA]</scope>
    <source>
        <strain evidence="1 2">SK50-23</strain>
    </source>
</reference>
<evidence type="ECO:0000313" key="2">
    <source>
        <dbReference type="Proteomes" id="UP000682843"/>
    </source>
</evidence>
<dbReference type="EMBL" id="CP036498">
    <property type="protein sequence ID" value="QUS42375.1"/>
    <property type="molecule type" value="Genomic_DNA"/>
</dbReference>
<organism evidence="1 2">
    <name type="scientific">Tardiphaga alba</name>
    <dbReference type="NCBI Taxonomy" id="340268"/>
    <lineage>
        <taxon>Bacteria</taxon>
        <taxon>Pseudomonadati</taxon>
        <taxon>Pseudomonadota</taxon>
        <taxon>Alphaproteobacteria</taxon>
        <taxon>Hyphomicrobiales</taxon>
        <taxon>Nitrobacteraceae</taxon>
        <taxon>Tardiphaga</taxon>
    </lineage>
</organism>
<gene>
    <name evidence="1" type="ORF">RPMA_12040</name>
</gene>
<accession>A0ABX8AJ51</accession>
<protein>
    <submittedName>
        <fullName evidence="1">Uncharacterized protein</fullName>
    </submittedName>
</protein>
<proteinExistence type="predicted"/>
<keyword evidence="2" id="KW-1185">Reference proteome</keyword>
<evidence type="ECO:0000313" key="1">
    <source>
        <dbReference type="EMBL" id="QUS42375.1"/>
    </source>
</evidence>
<dbReference type="Proteomes" id="UP000682843">
    <property type="component" value="Chromosome"/>
</dbReference>
<name>A0ABX8AJ51_9BRAD</name>